<evidence type="ECO:0000313" key="3">
    <source>
        <dbReference type="Proteomes" id="UP000669605"/>
    </source>
</evidence>
<proteinExistence type="predicted"/>
<dbReference type="EMBL" id="JAAAUB010000002">
    <property type="protein sequence ID" value="NMH15993.1"/>
    <property type="molecule type" value="Genomic_DNA"/>
</dbReference>
<keyword evidence="3" id="KW-1185">Reference proteome</keyword>
<evidence type="ECO:0000259" key="1">
    <source>
        <dbReference type="PROSITE" id="PS50075"/>
    </source>
</evidence>
<accession>A0ABX1QIZ7</accession>
<gene>
    <name evidence="2" type="ORF">GV368_02475</name>
</gene>
<dbReference type="InterPro" id="IPR009081">
    <property type="entry name" value="PP-bd_ACP"/>
</dbReference>
<dbReference type="SUPFAM" id="SSF47336">
    <property type="entry name" value="ACP-like"/>
    <property type="match status" value="1"/>
</dbReference>
<dbReference type="Gene3D" id="1.10.1200.10">
    <property type="entry name" value="ACP-like"/>
    <property type="match status" value="1"/>
</dbReference>
<name>A0ABX1QIZ7_9PROT</name>
<sequence>MGLDVERRVREILGEALELPPERLQTLGRESALLGAVPELDSMGVLAVIHLLEERFDFIIGDDEIDGTTFATLGSLIDFVAEKLGD</sequence>
<protein>
    <submittedName>
        <fullName evidence="2">Acyl carrier protein</fullName>
    </submittedName>
</protein>
<dbReference type="Proteomes" id="UP000669605">
    <property type="component" value="Unassembled WGS sequence"/>
</dbReference>
<dbReference type="Pfam" id="PF00550">
    <property type="entry name" value="PP-binding"/>
    <property type="match status" value="1"/>
</dbReference>
<reference evidence="2 3" key="1">
    <citation type="journal article" date="2020" name="Curr. Microbiol.">
        <title>Tepidiphilus baoligensis sp. nov., a Novel Bacterium of the Family Hydrogenophilaceae Isolated from an Oil Reservoir.</title>
        <authorList>
            <person name="Zhang X."/>
            <person name="Wang G."/>
            <person name="Ma X."/>
            <person name="Yu J."/>
            <person name="You J."/>
            <person name="Xue Y."/>
            <person name="Ma Y."/>
        </authorList>
    </citation>
    <scope>NUCLEOTIDE SEQUENCE [LARGE SCALE GENOMIC DNA]</scope>
    <source>
        <strain evidence="2 3">B18-69</strain>
    </source>
</reference>
<comment type="caution">
    <text evidence="2">The sequence shown here is derived from an EMBL/GenBank/DDBJ whole genome shotgun (WGS) entry which is preliminary data.</text>
</comment>
<dbReference type="InterPro" id="IPR036736">
    <property type="entry name" value="ACP-like_sf"/>
</dbReference>
<dbReference type="RefSeq" id="WP_169115333.1">
    <property type="nucleotide sequence ID" value="NZ_JBHSGH010000022.1"/>
</dbReference>
<dbReference type="PROSITE" id="PS50075">
    <property type="entry name" value="CARRIER"/>
    <property type="match status" value="1"/>
</dbReference>
<organism evidence="2 3">
    <name type="scientific">Tepidiphilus baoligensis</name>
    <dbReference type="NCBI Taxonomy" id="2698687"/>
    <lineage>
        <taxon>Bacteria</taxon>
        <taxon>Pseudomonadati</taxon>
        <taxon>Pseudomonadota</taxon>
        <taxon>Hydrogenophilia</taxon>
        <taxon>Hydrogenophilales</taxon>
        <taxon>Hydrogenophilaceae</taxon>
        <taxon>Tepidiphilus</taxon>
    </lineage>
</organism>
<evidence type="ECO:0000313" key="2">
    <source>
        <dbReference type="EMBL" id="NMH15993.1"/>
    </source>
</evidence>
<feature type="domain" description="Carrier" evidence="1">
    <location>
        <begin position="3"/>
        <end position="84"/>
    </location>
</feature>